<keyword evidence="1" id="KW-0472">Membrane</keyword>
<dbReference type="NCBIfam" id="TIGR04183">
    <property type="entry name" value="Por_Secre_tail"/>
    <property type="match status" value="1"/>
</dbReference>
<dbReference type="AlphaFoldDB" id="A0A7G5XIC4"/>
<organism evidence="2 3">
    <name type="scientific">Lacibacter sediminis</name>
    <dbReference type="NCBI Taxonomy" id="2760713"/>
    <lineage>
        <taxon>Bacteria</taxon>
        <taxon>Pseudomonadati</taxon>
        <taxon>Bacteroidota</taxon>
        <taxon>Chitinophagia</taxon>
        <taxon>Chitinophagales</taxon>
        <taxon>Chitinophagaceae</taxon>
        <taxon>Lacibacter</taxon>
    </lineage>
</organism>
<sequence length="956" mass="103382">MRKTAYLILSVVSIAIVTLFVYNKLTGKKQPILKNKFSLLASADEEEKEEGGFKRRLYEWKMLHDPATGQIPKGIYQKEREILTSVIKRQSAINFRPSILNTYTAAGPTQNGGRTRALAYDMRNNGVMLAAGISGGIFRSTNGGATWSYVSVDTSLMRNVNCFSQDPRPAFNDTWYAGTGEILGGSAGYPNSSFASGNGILKSTNNGVTWSKVNITAGSTYKENLDDIFDMIFNIQVDSRGYVYFATFNYIWISTDGFQAPSNNTFGYVLGIEDTNQPLEAMATDIAISKDGTRYYASFSGRNNNRDTVGVWASTNGLSDWKRIAGGRNGQPDSVAGWKAYNPSLTNGTGWGRTVLSVAPSNANTLYVMYENSLSAASNQSEADLFRANLANFSSITWSSNRGTNLTAIQNAGTTKYMETQEGYNMLLAVHPTNQDLVLAGGVNLFRSTNAFSSSGTFIGGLVSTTYTDPNQFSHVDFHSFAFDPSNANRLVVGNDGGLQACNNITSSPVSWDNLNNQYQTFQYYHVAIDPSAGSLTFAGGAQDNSTSYRDSKQFFGPALPDPNDHYVGIFGGDGGMTALSPSTSTQQYLYASAQNGILGRLNIVQGSSLTGAQIDPTGAPEGQFVTYYHLDPDNTELLYYVSDNRLWRTTSASTVTQSTGWTEMTGVGTTLTTNGDIFSLATSRGSYNNANSYLFIGTSDAKIYRMQDPRNATASTTPVNITPSGITANSLVREIAVNPRNPDTVMAVVSNYGAVSAFWTGNALSASPTWQVVEGSKINLASFRSCAIIATTTGVEYYVGTSIGLFSTTTINGNSTNWQLEGPAMMQGAIVNDLVLRTADNTLLVGTHGNGMFYTVIGNVPTSVPDVVVNDKRFINSVFPTITPGDINFRTGGATGIKTIHLRVTNLSGQVLMQRTQAYQNGTVPLGPLSTGSYLLEIISDNRRYKHVQQFVKTN</sequence>
<dbReference type="EMBL" id="CP060007">
    <property type="protein sequence ID" value="QNA45227.1"/>
    <property type="molecule type" value="Genomic_DNA"/>
</dbReference>
<dbReference type="InterPro" id="IPR015943">
    <property type="entry name" value="WD40/YVTN_repeat-like_dom_sf"/>
</dbReference>
<dbReference type="RefSeq" id="WP_182804099.1">
    <property type="nucleotide sequence ID" value="NZ_CP060007.1"/>
</dbReference>
<evidence type="ECO:0000313" key="2">
    <source>
        <dbReference type="EMBL" id="QNA45227.1"/>
    </source>
</evidence>
<dbReference type="KEGG" id="lacs:H4075_03215"/>
<reference evidence="3" key="1">
    <citation type="submission" date="2020-08" db="EMBL/GenBank/DDBJ databases">
        <title>Lacibacter sp. S13-6-6 genome sequencing.</title>
        <authorList>
            <person name="Jin L."/>
        </authorList>
    </citation>
    <scope>NUCLEOTIDE SEQUENCE [LARGE SCALE GENOMIC DNA]</scope>
    <source>
        <strain evidence="3">S13-6-6</strain>
    </source>
</reference>
<feature type="transmembrane region" description="Helical" evidence="1">
    <location>
        <begin position="5"/>
        <end position="22"/>
    </location>
</feature>
<dbReference type="Proteomes" id="UP000515344">
    <property type="component" value="Chromosome"/>
</dbReference>
<evidence type="ECO:0000256" key="1">
    <source>
        <dbReference type="SAM" id="Phobius"/>
    </source>
</evidence>
<dbReference type="SUPFAM" id="SSF110296">
    <property type="entry name" value="Oligoxyloglucan reducing end-specific cellobiohydrolase"/>
    <property type="match status" value="2"/>
</dbReference>
<proteinExistence type="predicted"/>
<keyword evidence="1" id="KW-0812">Transmembrane</keyword>
<name>A0A7G5XIC4_9BACT</name>
<keyword evidence="3" id="KW-1185">Reference proteome</keyword>
<evidence type="ECO:0000313" key="3">
    <source>
        <dbReference type="Proteomes" id="UP000515344"/>
    </source>
</evidence>
<protein>
    <submittedName>
        <fullName evidence="2">T9SS type A sorting domain-containing protein</fullName>
    </submittedName>
</protein>
<dbReference type="Gene3D" id="2.130.10.10">
    <property type="entry name" value="YVTN repeat-like/Quinoprotein amine dehydrogenase"/>
    <property type="match status" value="3"/>
</dbReference>
<accession>A0A7G5XIC4</accession>
<dbReference type="InterPro" id="IPR026444">
    <property type="entry name" value="Secre_tail"/>
</dbReference>
<gene>
    <name evidence="2" type="ORF">H4075_03215</name>
</gene>
<keyword evidence="1" id="KW-1133">Transmembrane helix</keyword>